<keyword evidence="3" id="KW-1185">Reference proteome</keyword>
<proteinExistence type="predicted"/>
<feature type="chain" id="PRO_5045091358" description="Surface antigen domain-containing protein" evidence="1">
    <location>
        <begin position="24"/>
        <end position="118"/>
    </location>
</feature>
<keyword evidence="1" id="KW-0732">Signal</keyword>
<feature type="signal peptide" evidence="1">
    <location>
        <begin position="1"/>
        <end position="23"/>
    </location>
</feature>
<comment type="caution">
    <text evidence="2">The sequence shown here is derived from an EMBL/GenBank/DDBJ whole genome shotgun (WGS) entry which is preliminary data.</text>
</comment>
<evidence type="ECO:0000256" key="1">
    <source>
        <dbReference type="SAM" id="SignalP"/>
    </source>
</evidence>
<protein>
    <recommendedName>
        <fullName evidence="4">Surface antigen domain-containing protein</fullName>
    </recommendedName>
</protein>
<evidence type="ECO:0000313" key="2">
    <source>
        <dbReference type="EMBL" id="MCL6283848.1"/>
    </source>
</evidence>
<dbReference type="Proteomes" id="UP001203880">
    <property type="component" value="Unassembled WGS sequence"/>
</dbReference>
<organism evidence="2 3">
    <name type="scientific">Ruegeria spongiae</name>
    <dbReference type="NCBI Taxonomy" id="2942209"/>
    <lineage>
        <taxon>Bacteria</taxon>
        <taxon>Pseudomonadati</taxon>
        <taxon>Pseudomonadota</taxon>
        <taxon>Alphaproteobacteria</taxon>
        <taxon>Rhodobacterales</taxon>
        <taxon>Roseobacteraceae</taxon>
        <taxon>Ruegeria</taxon>
    </lineage>
</organism>
<sequence>MKQIILTLCLSFALVGLAAQSQAKPLSRIIAESGLSPEDFQLMQQAMGQLVVNGVPQVGKTVAWDNPATKSSGSVTLQEMRDNCGFLQQLAHPKGAEQPVQIRSRMCQQADGKWLLVP</sequence>
<dbReference type="EMBL" id="JAMFMB010000010">
    <property type="protein sequence ID" value="MCL6283848.1"/>
    <property type="molecule type" value="Genomic_DNA"/>
</dbReference>
<accession>A0ABT0Q225</accession>
<evidence type="ECO:0000313" key="3">
    <source>
        <dbReference type="Proteomes" id="UP001203880"/>
    </source>
</evidence>
<reference evidence="2" key="1">
    <citation type="submission" date="2022-05" db="EMBL/GenBank/DDBJ databases">
        <authorList>
            <person name="Park J.-S."/>
        </authorList>
    </citation>
    <scope>NUCLEOTIDE SEQUENCE</scope>
    <source>
        <strain evidence="2">2012CJ41-6</strain>
    </source>
</reference>
<dbReference type="RefSeq" id="WP_249709719.1">
    <property type="nucleotide sequence ID" value="NZ_JAMFMB010000010.1"/>
</dbReference>
<name>A0ABT0Q225_9RHOB</name>
<gene>
    <name evidence="2" type="ORF">M3P21_09935</name>
</gene>
<evidence type="ECO:0008006" key="4">
    <source>
        <dbReference type="Google" id="ProtNLM"/>
    </source>
</evidence>